<evidence type="ECO:0000256" key="1">
    <source>
        <dbReference type="ARBA" id="ARBA00022490"/>
    </source>
</evidence>
<evidence type="ECO:0000256" key="8">
    <source>
        <dbReference type="HAMAP-Rule" id="MF_00316"/>
    </source>
</evidence>
<dbReference type="PATRIC" id="fig|351160.9.peg.2004"/>
<proteinExistence type="inferred from homology"/>
<evidence type="ECO:0000313" key="11">
    <source>
        <dbReference type="Proteomes" id="UP000000663"/>
    </source>
</evidence>
<dbReference type="RefSeq" id="WP_012036279.1">
    <property type="nucleotide sequence ID" value="NC_009464.1"/>
</dbReference>
<evidence type="ECO:0000256" key="4">
    <source>
        <dbReference type="ARBA" id="ARBA00022741"/>
    </source>
</evidence>
<comment type="similarity">
    <text evidence="8">Belongs to the MobA family.</text>
</comment>
<feature type="binding site" evidence="8">
    <location>
        <position position="71"/>
    </location>
    <ligand>
        <name>GTP</name>
        <dbReference type="ChEBI" id="CHEBI:37565"/>
    </ligand>
</feature>
<keyword evidence="11" id="KW-1185">Reference proteome</keyword>
<keyword evidence="1 8" id="KW-0963">Cytoplasm</keyword>
<evidence type="ECO:0000313" key="10">
    <source>
        <dbReference type="EMBL" id="CAJ36239.1"/>
    </source>
</evidence>
<dbReference type="OrthoDB" id="28434at2157"/>
<evidence type="ECO:0000259" key="9">
    <source>
        <dbReference type="Pfam" id="PF12804"/>
    </source>
</evidence>
<evidence type="ECO:0000256" key="2">
    <source>
        <dbReference type="ARBA" id="ARBA00022679"/>
    </source>
</evidence>
<comment type="function">
    <text evidence="8">Transfers a GMP moiety from GTP to Mo-molybdopterin (Mo-MPT) cofactor (Moco or molybdenum cofactor) to form Mo-molybdopterin guanine dinucleotide (Mo-MGD) cofactor.</text>
</comment>
<dbReference type="InterPro" id="IPR029044">
    <property type="entry name" value="Nucleotide-diphossugar_trans"/>
</dbReference>
<feature type="binding site" evidence="8">
    <location>
        <position position="20"/>
    </location>
    <ligand>
        <name>GTP</name>
        <dbReference type="ChEBI" id="CHEBI:37565"/>
    </ligand>
</feature>
<keyword evidence="5 8" id="KW-0460">Magnesium</keyword>
<comment type="cofactor">
    <cofactor evidence="8">
        <name>Mg(2+)</name>
        <dbReference type="ChEBI" id="CHEBI:18420"/>
    </cofactor>
</comment>
<dbReference type="PANTHER" id="PTHR19136:SF81">
    <property type="entry name" value="MOLYBDENUM COFACTOR GUANYLYLTRANSFERASE"/>
    <property type="match status" value="1"/>
</dbReference>
<gene>
    <name evidence="8 10" type="primary">mobA</name>
    <name evidence="10" type="ORF">RCIX886</name>
</gene>
<dbReference type="GO" id="GO:0005737">
    <property type="term" value="C:cytoplasm"/>
    <property type="evidence" value="ECO:0007669"/>
    <property type="project" value="UniProtKB-SubCell"/>
</dbReference>
<comment type="caution">
    <text evidence="8">Lacks conserved residue(s) required for the propagation of feature annotation.</text>
</comment>
<dbReference type="GeneID" id="5143172"/>
<evidence type="ECO:0000256" key="7">
    <source>
        <dbReference type="ARBA" id="ARBA00023150"/>
    </source>
</evidence>
<sequence>MRSGIILAGGRSTRFGGGEKSLKEVGGMPMICRVKGSLDNVVDEIIVSVRDEKQRDLVFPYLREITPFVYDELHDIGPLAGVNACLKAAKGEYVVVVACDMPFISPEVVDYLFKAAEGHDAAVPVRENGFIEPLHAVYRREAMIQAVDEAIRRGRRRIAAPLDYLKDVVYVPVEKLREIDPDLKTFVNVNRAEDMPAE</sequence>
<keyword evidence="3 8" id="KW-0479">Metal-binding</keyword>
<keyword evidence="6 8" id="KW-0342">GTP-binding</keyword>
<dbReference type="EC" id="2.7.7.77" evidence="8"/>
<dbReference type="GO" id="GO:0006777">
    <property type="term" value="P:Mo-molybdopterin cofactor biosynthetic process"/>
    <property type="evidence" value="ECO:0007669"/>
    <property type="project" value="UniProtKB-KW"/>
</dbReference>
<comment type="catalytic activity">
    <reaction evidence="8">
        <text>Mo-molybdopterin + GTP + H(+) = Mo-molybdopterin guanine dinucleotide + diphosphate</text>
        <dbReference type="Rhea" id="RHEA:34243"/>
        <dbReference type="ChEBI" id="CHEBI:15378"/>
        <dbReference type="ChEBI" id="CHEBI:33019"/>
        <dbReference type="ChEBI" id="CHEBI:37565"/>
        <dbReference type="ChEBI" id="CHEBI:71302"/>
        <dbReference type="ChEBI" id="CHEBI:71310"/>
        <dbReference type="EC" id="2.7.7.77"/>
    </reaction>
</comment>
<dbReference type="SUPFAM" id="SSF53448">
    <property type="entry name" value="Nucleotide-diphospho-sugar transferases"/>
    <property type="match status" value="1"/>
</dbReference>
<dbReference type="PANTHER" id="PTHR19136">
    <property type="entry name" value="MOLYBDENUM COFACTOR GUANYLYLTRANSFERASE"/>
    <property type="match status" value="1"/>
</dbReference>
<dbReference type="KEGG" id="rci:RCIX886"/>
<comment type="subcellular location">
    <subcellularLocation>
        <location evidence="8">Cytoplasm</location>
    </subcellularLocation>
</comment>
<keyword evidence="4 8" id="KW-0547">Nucleotide-binding</keyword>
<keyword evidence="7 8" id="KW-0501">Molybdenum cofactor biosynthesis</keyword>
<dbReference type="Proteomes" id="UP000000663">
    <property type="component" value="Chromosome"/>
</dbReference>
<dbReference type="GO" id="GO:0046872">
    <property type="term" value="F:metal ion binding"/>
    <property type="evidence" value="ECO:0007669"/>
    <property type="project" value="UniProtKB-KW"/>
</dbReference>
<dbReference type="STRING" id="351160.RCIX886"/>
<feature type="binding site" evidence="8">
    <location>
        <position position="100"/>
    </location>
    <ligand>
        <name>Mg(2+)</name>
        <dbReference type="ChEBI" id="CHEBI:18420"/>
    </ligand>
</feature>
<feature type="binding site" evidence="8">
    <location>
        <begin position="7"/>
        <end position="9"/>
    </location>
    <ligand>
        <name>GTP</name>
        <dbReference type="ChEBI" id="CHEBI:37565"/>
    </ligand>
</feature>
<dbReference type="GO" id="GO:0005525">
    <property type="term" value="F:GTP binding"/>
    <property type="evidence" value="ECO:0007669"/>
    <property type="project" value="UniProtKB-UniRule"/>
</dbReference>
<dbReference type="HAMAP" id="MF_00316">
    <property type="entry name" value="MobA"/>
    <property type="match status" value="1"/>
</dbReference>
<protein>
    <recommendedName>
        <fullName evidence="8">Probable molybdenum cofactor guanylyltransferase</fullName>
        <shortName evidence="8">MoCo guanylyltransferase</shortName>
        <ecNumber evidence="8">2.7.7.77</ecNumber>
    </recommendedName>
    <alternativeName>
        <fullName evidence="8">GTP:molybdopterin guanylyltransferase</fullName>
    </alternativeName>
    <alternativeName>
        <fullName evidence="8">Mo-MPT guanylyltransferase</fullName>
    </alternativeName>
    <alternativeName>
        <fullName evidence="8">Molybdopterin guanylyltransferase</fullName>
    </alternativeName>
    <alternativeName>
        <fullName evidence="8">Molybdopterin-guanine dinucleotide synthase</fullName>
        <shortName evidence="8">MGD synthase</shortName>
    </alternativeName>
</protein>
<dbReference type="GO" id="GO:0061603">
    <property type="term" value="F:molybdenum cofactor guanylyltransferase activity"/>
    <property type="evidence" value="ECO:0007669"/>
    <property type="project" value="UniProtKB-EC"/>
</dbReference>
<dbReference type="CDD" id="cd02503">
    <property type="entry name" value="MobA"/>
    <property type="match status" value="1"/>
</dbReference>
<dbReference type="InterPro" id="IPR013482">
    <property type="entry name" value="Molybde_CF_guanTrfase"/>
</dbReference>
<evidence type="ECO:0000256" key="5">
    <source>
        <dbReference type="ARBA" id="ARBA00022842"/>
    </source>
</evidence>
<organism evidence="10 11">
    <name type="scientific">Methanocella arvoryzae (strain DSM 22066 / NBRC 105507 / MRE50)</name>
    <dbReference type="NCBI Taxonomy" id="351160"/>
    <lineage>
        <taxon>Archaea</taxon>
        <taxon>Methanobacteriati</taxon>
        <taxon>Methanobacteriota</taxon>
        <taxon>Stenosarchaea group</taxon>
        <taxon>Methanomicrobia</taxon>
        <taxon>Methanocellales</taxon>
        <taxon>Methanocellaceae</taxon>
        <taxon>Methanocella</taxon>
    </lineage>
</organism>
<comment type="domain">
    <text evidence="8">The N-terminal domain determines nucleotide recognition and specific binding, while the C-terminal domain determines the specific binding to the target protein.</text>
</comment>
<dbReference type="EMBL" id="AM114193">
    <property type="protein sequence ID" value="CAJ36239.1"/>
    <property type="molecule type" value="Genomic_DNA"/>
</dbReference>
<name>Q0W5V4_METAR</name>
<feature type="binding site" evidence="8">
    <location>
        <position position="100"/>
    </location>
    <ligand>
        <name>GTP</name>
        <dbReference type="ChEBI" id="CHEBI:37565"/>
    </ligand>
</feature>
<dbReference type="InterPro" id="IPR025877">
    <property type="entry name" value="MobA-like_NTP_Trfase"/>
</dbReference>
<reference evidence="10 11" key="1">
    <citation type="journal article" date="2006" name="Science">
        <title>Genome of rice cluster I archaea -- the key methane producers in the rice rhizosphere.</title>
        <authorList>
            <person name="Erkel C."/>
            <person name="Kube M."/>
            <person name="Reinhardt R."/>
            <person name="Liesack W."/>
        </authorList>
    </citation>
    <scope>NUCLEOTIDE SEQUENCE [LARGE SCALE GENOMIC DNA]</scope>
    <source>
        <strain evidence="11">DSM 22066 / NBRC 105507 / MRE50</strain>
    </source>
</reference>
<dbReference type="Gene3D" id="3.90.550.10">
    <property type="entry name" value="Spore Coat Polysaccharide Biosynthesis Protein SpsA, Chain A"/>
    <property type="match status" value="1"/>
</dbReference>
<feature type="domain" description="MobA-like NTP transferase" evidence="9">
    <location>
        <begin position="4"/>
        <end position="160"/>
    </location>
</feature>
<keyword evidence="2 8" id="KW-0808">Transferase</keyword>
<evidence type="ECO:0000256" key="3">
    <source>
        <dbReference type="ARBA" id="ARBA00022723"/>
    </source>
</evidence>
<dbReference type="eggNOG" id="arCOG01872">
    <property type="taxonomic scope" value="Archaea"/>
</dbReference>
<accession>Q0W5V4</accession>
<dbReference type="Pfam" id="PF12804">
    <property type="entry name" value="NTP_transf_3"/>
    <property type="match status" value="1"/>
</dbReference>
<evidence type="ECO:0000256" key="6">
    <source>
        <dbReference type="ARBA" id="ARBA00023134"/>
    </source>
</evidence>
<dbReference type="AlphaFoldDB" id="Q0W5V4"/>